<reference evidence="2" key="1">
    <citation type="submission" date="2015-01" db="EMBL/GenBank/DDBJ databases">
        <authorList>
            <person name="Aksoy S."/>
            <person name="Warren W."/>
            <person name="Wilson R.K."/>
        </authorList>
    </citation>
    <scope>NUCLEOTIDE SEQUENCE [LARGE SCALE GENOMIC DNA]</scope>
    <source>
        <strain evidence="2">IAEA</strain>
    </source>
</reference>
<sequence>MCGLDRRLPVFLLSDDKFCIVKKAMEINSSIFFLPMLERVTYIAEANIIKTLKGSSPRTLSNKSLRTEDQYHRIDPGGKYAHTVRIAFRNEIYNCNRHWEGDGYGSLYNYNCCGTSSQDLNSHLHLCYGGLLYDSNVYHLQWNCPGN</sequence>
<dbReference type="AlphaFoldDB" id="A0A1B0C5F0"/>
<dbReference type="VEuPathDB" id="VectorBase:GPPI049636"/>
<name>A0A1B0C5F0_9MUSC</name>
<evidence type="ECO:0000313" key="2">
    <source>
        <dbReference type="Proteomes" id="UP000092460"/>
    </source>
</evidence>
<evidence type="ECO:0000313" key="1">
    <source>
        <dbReference type="EnsemblMetazoa" id="GPPI049636-PA"/>
    </source>
</evidence>
<dbReference type="EnsemblMetazoa" id="GPPI049636-RA">
    <property type="protein sequence ID" value="GPPI049636-PA"/>
    <property type="gene ID" value="GPPI049636"/>
</dbReference>
<proteinExistence type="predicted"/>
<keyword evidence="2" id="KW-1185">Reference proteome</keyword>
<reference evidence="1" key="2">
    <citation type="submission" date="2020-05" db="UniProtKB">
        <authorList>
            <consortium name="EnsemblMetazoa"/>
        </authorList>
    </citation>
    <scope>IDENTIFICATION</scope>
    <source>
        <strain evidence="1">IAEA</strain>
    </source>
</reference>
<dbReference type="EMBL" id="JXJN01025953">
    <property type="status" value="NOT_ANNOTATED_CDS"/>
    <property type="molecule type" value="Genomic_DNA"/>
</dbReference>
<organism evidence="1 2">
    <name type="scientific">Glossina palpalis gambiensis</name>
    <dbReference type="NCBI Taxonomy" id="67801"/>
    <lineage>
        <taxon>Eukaryota</taxon>
        <taxon>Metazoa</taxon>
        <taxon>Ecdysozoa</taxon>
        <taxon>Arthropoda</taxon>
        <taxon>Hexapoda</taxon>
        <taxon>Insecta</taxon>
        <taxon>Pterygota</taxon>
        <taxon>Neoptera</taxon>
        <taxon>Endopterygota</taxon>
        <taxon>Diptera</taxon>
        <taxon>Brachycera</taxon>
        <taxon>Muscomorpha</taxon>
        <taxon>Hippoboscoidea</taxon>
        <taxon>Glossinidae</taxon>
        <taxon>Glossina</taxon>
    </lineage>
</organism>
<accession>A0A1B0C5F0</accession>
<dbReference type="Proteomes" id="UP000092460">
    <property type="component" value="Unassembled WGS sequence"/>
</dbReference>
<protein>
    <submittedName>
        <fullName evidence="1">Uncharacterized protein</fullName>
    </submittedName>
</protein>